<accession>A0AB39X9L7</accession>
<sequence>MAFMLKKSRSILLIVVAVALAGCTLSPTPQQRAEWLIASGEDSMVELQQELAAQRAVPLAQDGKLGELNKSMVVVVEQTELWLSQYRQWLLQYPQLYLLLHEWQQLDETEASLQQRLEALSPAEVDALVTELKAQSSFTARLAQLRADHRLVYESYEALGAEAQEVLVELGTEIAKSMGVIAYPDPVPQTPENNLYVGFMYLIDIYDLTGGLLSDADSQLQLLDGLEGALLMRQQSEPSPALAAVSSQDDWSGLFRDDILAGIGLVRAADGYQAEYRFADWEQFSPHSLQQLAAVPELLIQQLELAITKPQGAAQLVRRLDDNQQLYGRWREQSQRLQAFEQAHQQQLKQHRALWQVDFVMGSDDSRLQAEHNLYVALSFTRDQLAWVQAINARVVGQLHDALSKDHEFYHLGTELN</sequence>
<organism evidence="2">
    <name type="scientific">Pseudidiomarina sp. PP-1MA</name>
    <dbReference type="NCBI Taxonomy" id="3237706"/>
    <lineage>
        <taxon>Bacteria</taxon>
        <taxon>Pseudomonadati</taxon>
        <taxon>Pseudomonadota</taxon>
        <taxon>Gammaproteobacteria</taxon>
        <taxon>Alteromonadales</taxon>
        <taxon>Idiomarinaceae</taxon>
        <taxon>Pseudidiomarina</taxon>
    </lineage>
</organism>
<evidence type="ECO:0008006" key="3">
    <source>
        <dbReference type="Google" id="ProtNLM"/>
    </source>
</evidence>
<evidence type="ECO:0000256" key="1">
    <source>
        <dbReference type="SAM" id="SignalP"/>
    </source>
</evidence>
<dbReference type="AlphaFoldDB" id="A0AB39X9L7"/>
<reference evidence="2" key="1">
    <citation type="submission" date="2024-07" db="EMBL/GenBank/DDBJ databases">
        <title>Whole genome sequence of bacterial strains from algal surface.</title>
        <authorList>
            <person name="Kumar P."/>
        </authorList>
    </citation>
    <scope>NUCLEOTIDE SEQUENCE</scope>
    <source>
        <strain evidence="2">PP-1MA</strain>
    </source>
</reference>
<dbReference type="RefSeq" id="WP_369743477.1">
    <property type="nucleotide sequence ID" value="NZ_CP165718.1"/>
</dbReference>
<dbReference type="EMBL" id="CP165718">
    <property type="protein sequence ID" value="XDV10150.1"/>
    <property type="molecule type" value="Genomic_DNA"/>
</dbReference>
<gene>
    <name evidence="2" type="ORF">AB8S08_02805</name>
</gene>
<feature type="chain" id="PRO_5044267449" description="DUF3080 domain-containing protein" evidence="1">
    <location>
        <begin position="22"/>
        <end position="417"/>
    </location>
</feature>
<feature type="signal peptide" evidence="1">
    <location>
        <begin position="1"/>
        <end position="21"/>
    </location>
</feature>
<protein>
    <recommendedName>
        <fullName evidence="3">DUF3080 domain-containing protein</fullName>
    </recommendedName>
</protein>
<keyword evidence="1" id="KW-0732">Signal</keyword>
<dbReference type="PROSITE" id="PS51257">
    <property type="entry name" value="PROKAR_LIPOPROTEIN"/>
    <property type="match status" value="1"/>
</dbReference>
<proteinExistence type="predicted"/>
<evidence type="ECO:0000313" key="2">
    <source>
        <dbReference type="EMBL" id="XDV10150.1"/>
    </source>
</evidence>
<name>A0AB39X9L7_9GAMM</name>